<dbReference type="InterPro" id="IPR028111">
    <property type="entry name" value="MRAP"/>
</dbReference>
<dbReference type="OMA" id="CHREPLG"/>
<dbReference type="AlphaFoldDB" id="H0XGX6"/>
<evidence type="ECO:0000256" key="2">
    <source>
        <dbReference type="ARBA" id="ARBA00004389"/>
    </source>
</evidence>
<feature type="region of interest" description="Disordered" evidence="9">
    <location>
        <begin position="99"/>
        <end position="177"/>
    </location>
</feature>
<dbReference type="PANTHER" id="PTHR28675:SF2">
    <property type="entry name" value="MELANOCORTIN-2 RECEPTOR ACCESSORY PROTEIN"/>
    <property type="match status" value="1"/>
</dbReference>
<sequence length="177" mass="19688">MANGTNISAPYNSYEYYMDYLDLIPVDEKKLKAPKYSIVIVFWVSLAAFVLLLFLILLYMSWSGSPQMRSGPQHHRACPWSRSLSLPLCIRRHLPCHRLPQGTSQTPPSSVKDPESGAGSDQRLWQESPSASLPGSFKTNPLSSGSWHSKRVSKASADVKDKPSEPSPEIKNSSLQN</sequence>
<keyword evidence="6" id="KW-0256">Endoplasmic reticulum</keyword>
<dbReference type="STRING" id="30611.ENSOGAP00000015352"/>
<evidence type="ECO:0000313" key="12">
    <source>
        <dbReference type="Proteomes" id="UP000005225"/>
    </source>
</evidence>
<dbReference type="GO" id="GO:0070996">
    <property type="term" value="F:type 1 melanocortin receptor binding"/>
    <property type="evidence" value="ECO:0007669"/>
    <property type="project" value="Ensembl"/>
</dbReference>
<dbReference type="GeneTree" id="ENSGT00650000093475"/>
<dbReference type="GO" id="GO:0031782">
    <property type="term" value="F:type 4 melanocortin receptor binding"/>
    <property type="evidence" value="ECO:0007669"/>
    <property type="project" value="Ensembl"/>
</dbReference>
<dbReference type="GO" id="GO:0005886">
    <property type="term" value="C:plasma membrane"/>
    <property type="evidence" value="ECO:0007669"/>
    <property type="project" value="UniProtKB-SubCell"/>
</dbReference>
<keyword evidence="4" id="KW-1003">Cell membrane</keyword>
<gene>
    <name evidence="11" type="primary">MRAP</name>
</gene>
<organism evidence="11 12">
    <name type="scientific">Otolemur garnettii</name>
    <name type="common">Small-eared galago</name>
    <name type="synonym">Garnett's greater bushbaby</name>
    <dbReference type="NCBI Taxonomy" id="30611"/>
    <lineage>
        <taxon>Eukaryota</taxon>
        <taxon>Metazoa</taxon>
        <taxon>Chordata</taxon>
        <taxon>Craniata</taxon>
        <taxon>Vertebrata</taxon>
        <taxon>Euteleostomi</taxon>
        <taxon>Mammalia</taxon>
        <taxon>Eutheria</taxon>
        <taxon>Euarchontoglires</taxon>
        <taxon>Primates</taxon>
        <taxon>Strepsirrhini</taxon>
        <taxon>Lorisiformes</taxon>
        <taxon>Galagidae</taxon>
        <taxon>Otolemur</taxon>
    </lineage>
</organism>
<feature type="transmembrane region" description="Helical" evidence="10">
    <location>
        <begin position="36"/>
        <end position="60"/>
    </location>
</feature>
<evidence type="ECO:0000256" key="10">
    <source>
        <dbReference type="SAM" id="Phobius"/>
    </source>
</evidence>
<dbReference type="GO" id="GO:1903077">
    <property type="term" value="P:negative regulation of protein localization to plasma membrane"/>
    <property type="evidence" value="ECO:0007669"/>
    <property type="project" value="Ensembl"/>
</dbReference>
<feature type="compositionally biased region" description="Polar residues" evidence="9">
    <location>
        <begin position="123"/>
        <end position="147"/>
    </location>
</feature>
<dbReference type="EMBL" id="AAQR03132297">
    <property type="status" value="NOT_ANNOTATED_CDS"/>
    <property type="molecule type" value="Genomic_DNA"/>
</dbReference>
<comment type="subcellular location">
    <subcellularLocation>
        <location evidence="1">Cell membrane</location>
        <topology evidence="1">Single-pass membrane protein</topology>
    </subcellularLocation>
    <subcellularLocation>
        <location evidence="2">Endoplasmic reticulum membrane</location>
        <topology evidence="2">Single-pass membrane protein</topology>
    </subcellularLocation>
</comment>
<dbReference type="PANTHER" id="PTHR28675">
    <property type="entry name" value="MELANOCORTIN-2 RECEPTOR ACCESSORY PROTEIN 2"/>
    <property type="match status" value="1"/>
</dbReference>
<reference evidence="11" key="3">
    <citation type="submission" date="2025-09" db="UniProtKB">
        <authorList>
            <consortium name="Ensembl"/>
        </authorList>
    </citation>
    <scope>IDENTIFICATION</scope>
</reference>
<name>H0XGX6_OTOGA</name>
<proteinExistence type="inferred from homology"/>
<evidence type="ECO:0000256" key="7">
    <source>
        <dbReference type="ARBA" id="ARBA00022989"/>
    </source>
</evidence>
<evidence type="ECO:0000256" key="8">
    <source>
        <dbReference type="ARBA" id="ARBA00023136"/>
    </source>
</evidence>
<comment type="similarity">
    <text evidence="3">Belongs to the MRAP family.</text>
</comment>
<keyword evidence="8 10" id="KW-0472">Membrane</keyword>
<dbReference type="GO" id="GO:0005789">
    <property type="term" value="C:endoplasmic reticulum membrane"/>
    <property type="evidence" value="ECO:0007669"/>
    <property type="project" value="UniProtKB-SubCell"/>
</dbReference>
<evidence type="ECO:0000256" key="1">
    <source>
        <dbReference type="ARBA" id="ARBA00004162"/>
    </source>
</evidence>
<dbReference type="Pfam" id="PF15183">
    <property type="entry name" value="MRAP"/>
    <property type="match status" value="1"/>
</dbReference>
<dbReference type="GO" id="GO:0106071">
    <property type="term" value="P:positive regulation of adenylate cyclase-activating G protein-coupled receptor signaling pathway"/>
    <property type="evidence" value="ECO:0007669"/>
    <property type="project" value="Ensembl"/>
</dbReference>
<dbReference type="GO" id="GO:0042802">
    <property type="term" value="F:identical protein binding"/>
    <property type="evidence" value="ECO:0007669"/>
    <property type="project" value="Ensembl"/>
</dbReference>
<keyword evidence="12" id="KW-1185">Reference proteome</keyword>
<dbReference type="GO" id="GO:0031781">
    <property type="term" value="F:type 3 melanocortin receptor binding"/>
    <property type="evidence" value="ECO:0007669"/>
    <property type="project" value="Ensembl"/>
</dbReference>
<dbReference type="FunCoup" id="H0XGX6">
    <property type="interactions" value="23"/>
</dbReference>
<accession>H0XGX6</accession>
<keyword evidence="7 10" id="KW-1133">Transmembrane helix</keyword>
<dbReference type="GO" id="GO:0106072">
    <property type="term" value="P:negative regulation of adenylate cyclase-activating G protein-coupled receptor signaling pathway"/>
    <property type="evidence" value="ECO:0007669"/>
    <property type="project" value="Ensembl"/>
</dbReference>
<dbReference type="EMBL" id="AAQR03132298">
    <property type="status" value="NOT_ANNOTATED_CDS"/>
    <property type="molecule type" value="Genomic_DNA"/>
</dbReference>
<evidence type="ECO:0000256" key="3">
    <source>
        <dbReference type="ARBA" id="ARBA00010063"/>
    </source>
</evidence>
<reference evidence="12" key="1">
    <citation type="submission" date="2011-03" db="EMBL/GenBank/DDBJ databases">
        <title>Version 3 of the genome sequence of Otolemur garnettii (Bushbaby).</title>
        <authorList>
            <consortium name="The Broad Institute Genome Sequencing Platform"/>
            <person name="Di Palma F."/>
            <person name="Johnson J."/>
            <person name="Lander E.S."/>
            <person name="Lindblad-Toh K."/>
            <person name="Jaffe D.B."/>
            <person name="Gnerre S."/>
            <person name="MacCallum I."/>
            <person name="Przybylski D."/>
            <person name="Ribeiro F.J."/>
            <person name="Burton J.N."/>
            <person name="Walker B.J."/>
            <person name="Sharpe T."/>
            <person name="Hall G."/>
        </authorList>
    </citation>
    <scope>NUCLEOTIDE SEQUENCE [LARGE SCALE GENOMIC DNA]</scope>
</reference>
<dbReference type="InParanoid" id="H0XGX6"/>
<dbReference type="Ensembl" id="ENSOGAT00000017144.2">
    <property type="protein sequence ID" value="ENSOGAP00000015352.2"/>
    <property type="gene ID" value="ENSOGAG00000017139.2"/>
</dbReference>
<evidence type="ECO:0000256" key="5">
    <source>
        <dbReference type="ARBA" id="ARBA00022692"/>
    </source>
</evidence>
<dbReference type="GO" id="GO:0031783">
    <property type="term" value="F:type 5 melanocortin receptor binding"/>
    <property type="evidence" value="ECO:0007669"/>
    <property type="project" value="Ensembl"/>
</dbReference>
<protein>
    <submittedName>
        <fullName evidence="11">Melanocortin 2 receptor accessory protein</fullName>
    </submittedName>
</protein>
<keyword evidence="5 10" id="KW-0812">Transmembrane</keyword>
<dbReference type="GO" id="GO:0030545">
    <property type="term" value="F:signaling receptor regulator activity"/>
    <property type="evidence" value="ECO:0007669"/>
    <property type="project" value="TreeGrafter"/>
</dbReference>
<evidence type="ECO:0000256" key="4">
    <source>
        <dbReference type="ARBA" id="ARBA00022475"/>
    </source>
</evidence>
<evidence type="ECO:0000256" key="6">
    <source>
        <dbReference type="ARBA" id="ARBA00022824"/>
    </source>
</evidence>
<dbReference type="GO" id="GO:0031780">
    <property type="term" value="F:corticotropin hormone receptor binding"/>
    <property type="evidence" value="ECO:0007669"/>
    <property type="project" value="Ensembl"/>
</dbReference>
<reference evidence="11" key="2">
    <citation type="submission" date="2025-08" db="UniProtKB">
        <authorList>
            <consortium name="Ensembl"/>
        </authorList>
    </citation>
    <scope>IDENTIFICATION</scope>
</reference>
<dbReference type="Proteomes" id="UP000005225">
    <property type="component" value="Unassembled WGS sequence"/>
</dbReference>
<dbReference type="eggNOG" id="ENOG502SB3E">
    <property type="taxonomic scope" value="Eukaryota"/>
</dbReference>
<dbReference type="HOGENOM" id="CLU_133578_0_0_1"/>
<evidence type="ECO:0000313" key="11">
    <source>
        <dbReference type="Ensembl" id="ENSOGAP00000015352.2"/>
    </source>
</evidence>
<dbReference type="GO" id="GO:0072659">
    <property type="term" value="P:protein localization to plasma membrane"/>
    <property type="evidence" value="ECO:0007669"/>
    <property type="project" value="Ensembl"/>
</dbReference>
<evidence type="ECO:0000256" key="9">
    <source>
        <dbReference type="SAM" id="MobiDB-lite"/>
    </source>
</evidence>